<evidence type="ECO:0000259" key="1">
    <source>
        <dbReference type="Pfam" id="PF13577"/>
    </source>
</evidence>
<dbReference type="STRING" id="1123272.SAMN02745824_1035"/>
<evidence type="ECO:0000313" key="2">
    <source>
        <dbReference type="EMBL" id="SIN62247.1"/>
    </source>
</evidence>
<evidence type="ECO:0000313" key="3">
    <source>
        <dbReference type="Proteomes" id="UP000185192"/>
    </source>
</evidence>
<accession>A0A1N6CUU7</accession>
<dbReference type="Gene3D" id="3.10.450.50">
    <property type="match status" value="1"/>
</dbReference>
<gene>
    <name evidence="2" type="ORF">SAMN02745824_1035</name>
</gene>
<dbReference type="InterPro" id="IPR037401">
    <property type="entry name" value="SnoaL-like"/>
</dbReference>
<dbReference type="RefSeq" id="WP_074204017.1">
    <property type="nucleotide sequence ID" value="NZ_FSQW01000001.1"/>
</dbReference>
<dbReference type="InterPro" id="IPR032710">
    <property type="entry name" value="NTF2-like_dom_sf"/>
</dbReference>
<dbReference type="Proteomes" id="UP000185192">
    <property type="component" value="Unassembled WGS sequence"/>
</dbReference>
<dbReference type="OrthoDB" id="7851780at2"/>
<organism evidence="2 3">
    <name type="scientific">Parasphingorhabdus marina DSM 22363</name>
    <dbReference type="NCBI Taxonomy" id="1123272"/>
    <lineage>
        <taxon>Bacteria</taxon>
        <taxon>Pseudomonadati</taxon>
        <taxon>Pseudomonadota</taxon>
        <taxon>Alphaproteobacteria</taxon>
        <taxon>Sphingomonadales</taxon>
        <taxon>Sphingomonadaceae</taxon>
        <taxon>Parasphingorhabdus</taxon>
    </lineage>
</organism>
<proteinExistence type="predicted"/>
<dbReference type="EMBL" id="FSQW01000001">
    <property type="protein sequence ID" value="SIN62247.1"/>
    <property type="molecule type" value="Genomic_DNA"/>
</dbReference>
<dbReference type="SUPFAM" id="SSF54427">
    <property type="entry name" value="NTF2-like"/>
    <property type="match status" value="1"/>
</dbReference>
<dbReference type="AlphaFoldDB" id="A0A1N6CUU7"/>
<keyword evidence="3" id="KW-1185">Reference proteome</keyword>
<reference evidence="3" key="1">
    <citation type="submission" date="2016-11" db="EMBL/GenBank/DDBJ databases">
        <authorList>
            <person name="Varghese N."/>
            <person name="Submissions S."/>
        </authorList>
    </citation>
    <scope>NUCLEOTIDE SEQUENCE [LARGE SCALE GENOMIC DNA]</scope>
    <source>
        <strain evidence="3">DSM 22363</strain>
    </source>
</reference>
<sequence>MPTDQQQIQNLYAEYCFAVDRGTAEDIAAFFWEDCYLNFGGNIHEGVEEARVGFAKWIAKMRDPVQGLRHCLYTPAITVDGDQAHAEAYYDADGHAGRKGKPIQLRGLYRSTLERREGEWRFVKHEVQIWNSIREALEKAENNTAS</sequence>
<protein>
    <submittedName>
        <fullName evidence="2">SnoaL-like domain-containing protein</fullName>
    </submittedName>
</protein>
<feature type="domain" description="SnoaL-like" evidence="1">
    <location>
        <begin position="3"/>
        <end position="124"/>
    </location>
</feature>
<name>A0A1N6CUU7_9SPHN</name>
<dbReference type="Pfam" id="PF13577">
    <property type="entry name" value="SnoaL_4"/>
    <property type="match status" value="1"/>
</dbReference>
<dbReference type="CDD" id="cd00531">
    <property type="entry name" value="NTF2_like"/>
    <property type="match status" value="1"/>
</dbReference>